<organism evidence="1 2">
    <name type="scientific">Glossina pallidipes</name>
    <name type="common">Tsetse fly</name>
    <dbReference type="NCBI Taxonomy" id="7398"/>
    <lineage>
        <taxon>Eukaryota</taxon>
        <taxon>Metazoa</taxon>
        <taxon>Ecdysozoa</taxon>
        <taxon>Arthropoda</taxon>
        <taxon>Hexapoda</taxon>
        <taxon>Insecta</taxon>
        <taxon>Pterygota</taxon>
        <taxon>Neoptera</taxon>
        <taxon>Endopterygota</taxon>
        <taxon>Diptera</taxon>
        <taxon>Brachycera</taxon>
        <taxon>Muscomorpha</taxon>
        <taxon>Hippoboscoidea</taxon>
        <taxon>Glossinidae</taxon>
        <taxon>Glossina</taxon>
    </lineage>
</organism>
<dbReference type="Gene3D" id="1.25.40.10">
    <property type="entry name" value="Tetratricopeptide repeat domain"/>
    <property type="match status" value="1"/>
</dbReference>
<reference evidence="1" key="2">
    <citation type="submission" date="2020-05" db="UniProtKB">
        <authorList>
            <consortium name="EnsemblMetazoa"/>
        </authorList>
    </citation>
    <scope>IDENTIFICATION</scope>
    <source>
        <strain evidence="1">IAEA</strain>
    </source>
</reference>
<proteinExistence type="predicted"/>
<keyword evidence="2" id="KW-1185">Reference proteome</keyword>
<dbReference type="EnsemblMetazoa" id="GPAI034512-RA">
    <property type="protein sequence ID" value="GPAI034512-PA"/>
    <property type="gene ID" value="GPAI034512"/>
</dbReference>
<protein>
    <submittedName>
        <fullName evidence="1">Uncharacterized protein</fullName>
    </submittedName>
</protein>
<dbReference type="AlphaFoldDB" id="A0A1B0A4V9"/>
<accession>A0A1B0A4V9</accession>
<reference evidence="2" key="1">
    <citation type="submission" date="2014-03" db="EMBL/GenBank/DDBJ databases">
        <authorList>
            <person name="Aksoy S."/>
            <person name="Warren W."/>
            <person name="Wilson R.K."/>
        </authorList>
    </citation>
    <scope>NUCLEOTIDE SEQUENCE [LARGE SCALE GENOMIC DNA]</scope>
    <source>
        <strain evidence="2">IAEA</strain>
    </source>
</reference>
<dbReference type="VEuPathDB" id="VectorBase:GPAI034512"/>
<dbReference type="Proteomes" id="UP000092445">
    <property type="component" value="Unassembled WGS sequence"/>
</dbReference>
<dbReference type="InterPro" id="IPR011990">
    <property type="entry name" value="TPR-like_helical_dom_sf"/>
</dbReference>
<sequence>MSEIRRKKGPIYDVLLQELLELNCLYVAAMFSKLAAQENCLNAGLIINHVLSEKPSLLFGLFDKFKAAELAYMFKKDQSIIFAQSYEALVLLEESIRQYHWLLVEIYKIVLNLCEKVPSTSHKTNYEKCRIFYKYGMYVLTYAISYLNRAMQMSLAEPWHVEDGDETILMKEKICRTLSSKLANCKIEWNRSLSVGVAEHLGLFVQALAMLIECLMADNKYEAAWEQLEFLSTHVNRNQDRQSQKNFCIYKYLKGILLLHFQKLSEAIEELTHAEKISKRESFKTLHAHTLTQLGNVFSKMTCSFEAQRLYYRNARKMYTEINDPVRAKGAFYKSIQAKMNEILPTIKYTIKHSATVDVEMHRLRRWKFGCVHFWEDIPTMVKQDNGDKLLFLLEEI</sequence>
<name>A0A1B0A4V9_GLOPL</name>
<evidence type="ECO:0000313" key="2">
    <source>
        <dbReference type="Proteomes" id="UP000092445"/>
    </source>
</evidence>
<evidence type="ECO:0000313" key="1">
    <source>
        <dbReference type="EnsemblMetazoa" id="GPAI034512-PA"/>
    </source>
</evidence>